<organism evidence="6 7">
    <name type="scientific">Beauveria bassiana</name>
    <name type="common">White muscardine disease fungus</name>
    <name type="synonym">Tritirachium shiotae</name>
    <dbReference type="NCBI Taxonomy" id="176275"/>
    <lineage>
        <taxon>Eukaryota</taxon>
        <taxon>Fungi</taxon>
        <taxon>Dikarya</taxon>
        <taxon>Ascomycota</taxon>
        <taxon>Pezizomycotina</taxon>
        <taxon>Sordariomycetes</taxon>
        <taxon>Hypocreomycetidae</taxon>
        <taxon>Hypocreales</taxon>
        <taxon>Cordycipitaceae</taxon>
        <taxon>Beauveria</taxon>
    </lineage>
</organism>
<dbReference type="Proteomes" id="UP000237441">
    <property type="component" value="Unassembled WGS sequence"/>
</dbReference>
<name>A0A2S7Y932_BEABA</name>
<comment type="caution">
    <text evidence="6">The sequence shown here is derived from an EMBL/GenBank/DDBJ whole genome shotgun (WGS) entry which is preliminary data.</text>
</comment>
<gene>
    <name evidence="6" type="ORF">BB8028_0003g12710</name>
</gene>
<evidence type="ECO:0000256" key="2">
    <source>
        <dbReference type="ARBA" id="ARBA00022692"/>
    </source>
</evidence>
<dbReference type="AlphaFoldDB" id="A0A2S7Y932"/>
<evidence type="ECO:0000256" key="1">
    <source>
        <dbReference type="ARBA" id="ARBA00004141"/>
    </source>
</evidence>
<evidence type="ECO:0008006" key="8">
    <source>
        <dbReference type="Google" id="ProtNLM"/>
    </source>
</evidence>
<evidence type="ECO:0000313" key="6">
    <source>
        <dbReference type="EMBL" id="PQK12655.1"/>
    </source>
</evidence>
<feature type="transmembrane region" description="Helical" evidence="5">
    <location>
        <begin position="428"/>
        <end position="449"/>
    </location>
</feature>
<evidence type="ECO:0000256" key="4">
    <source>
        <dbReference type="ARBA" id="ARBA00023136"/>
    </source>
</evidence>
<feature type="transmembrane region" description="Helical" evidence="5">
    <location>
        <begin position="461"/>
        <end position="484"/>
    </location>
</feature>
<dbReference type="PANTHER" id="PTHR23501:SF158">
    <property type="entry name" value="TRANSPORTER, PUTATIVE (AFU_ORTHOLOGUE AFUA_5G14490)-RELATED"/>
    <property type="match status" value="1"/>
</dbReference>
<dbReference type="GO" id="GO:0005886">
    <property type="term" value="C:plasma membrane"/>
    <property type="evidence" value="ECO:0007669"/>
    <property type="project" value="TreeGrafter"/>
</dbReference>
<keyword evidence="4 5" id="KW-0472">Membrane</keyword>
<evidence type="ECO:0000256" key="3">
    <source>
        <dbReference type="ARBA" id="ARBA00022989"/>
    </source>
</evidence>
<sequence length="587" mass="63892">MNIRVLTSGFLYPVEWWQRILLLCSLTNDDLHGVFHLHQNENPRYPFPTLINNHHEPNTTFQPSRRPKTGCRRVFANDCGRERNADHGGTQQLARLAGHDGAGARALLLRAGQLHRVDGAAHHLVGPALCGRLRLGRQRVHARPRGGVDRLGQPVGHLGSQACPAVGAGALFCELRRLQMVNIIISDIFSVRRRSLFLGLLEIVWTVAGTVGPIFGGALTQSLSWRWIFWINLPLTGFAFLVLVFFLDVHNPRTSTMVGVKAIDWGGTVCVLGIALMLLIGLNFGGVTFAWNSAQVICLLVFGIVTVPLFIYCEARFARMPLMPLDIFRNAHNSAVFVIDFCHSAVVTGGGWFLPLYFQATQLASPLHSGVLFLPIVISSSLMSGAVGFLIHKTGRYVEIIRLGNVLVASGIGLFINFDSSSSLAKIIAYQLILGFGMGMLFFPPLLALHANVSGGQTAAATATFGFIRSMSASVAVVLGGVLFQNGMNVQQSRLVATGLPSNITDSFKGSDAGANVLLVATIQNPEYQRAVQDAFSDSIRYIWYLYTALGVVGAVSCVFVKTHVMSEVHTEIKTGLDGDRAQEHKR</sequence>
<evidence type="ECO:0000313" key="7">
    <source>
        <dbReference type="Proteomes" id="UP000237441"/>
    </source>
</evidence>
<feature type="transmembrane region" description="Helical" evidence="5">
    <location>
        <begin position="397"/>
        <end position="416"/>
    </location>
</feature>
<keyword evidence="3 5" id="KW-1133">Transmembrane helix</keyword>
<dbReference type="Gene3D" id="1.20.1250.20">
    <property type="entry name" value="MFS general substrate transporter like domains"/>
    <property type="match status" value="2"/>
</dbReference>
<accession>A0A2S7Y932</accession>
<dbReference type="EMBL" id="JRHA01000003">
    <property type="protein sequence ID" value="PQK12655.1"/>
    <property type="molecule type" value="Genomic_DNA"/>
</dbReference>
<evidence type="ECO:0000256" key="5">
    <source>
        <dbReference type="SAM" id="Phobius"/>
    </source>
</evidence>
<feature type="transmembrane region" description="Helical" evidence="5">
    <location>
        <begin position="542"/>
        <end position="561"/>
    </location>
</feature>
<feature type="transmembrane region" description="Helical" evidence="5">
    <location>
        <begin position="334"/>
        <end position="358"/>
    </location>
</feature>
<dbReference type="InterPro" id="IPR036259">
    <property type="entry name" value="MFS_trans_sf"/>
</dbReference>
<feature type="transmembrane region" description="Helical" evidence="5">
    <location>
        <begin position="294"/>
        <end position="313"/>
    </location>
</feature>
<feature type="transmembrane region" description="Helical" evidence="5">
    <location>
        <begin position="262"/>
        <end position="282"/>
    </location>
</feature>
<protein>
    <recommendedName>
        <fullName evidence="8">Major facilitator superfamily (MFS) profile domain-containing protein</fullName>
    </recommendedName>
</protein>
<comment type="subcellular location">
    <subcellularLocation>
        <location evidence="1">Membrane</location>
        <topology evidence="1">Multi-pass membrane protein</topology>
    </subcellularLocation>
</comment>
<feature type="transmembrane region" description="Helical" evidence="5">
    <location>
        <begin position="370"/>
        <end position="390"/>
    </location>
</feature>
<feature type="transmembrane region" description="Helical" evidence="5">
    <location>
        <begin position="196"/>
        <end position="215"/>
    </location>
</feature>
<dbReference type="Pfam" id="PF07690">
    <property type="entry name" value="MFS_1"/>
    <property type="match status" value="1"/>
</dbReference>
<keyword evidence="2 5" id="KW-0812">Transmembrane</keyword>
<dbReference type="InterPro" id="IPR011701">
    <property type="entry name" value="MFS"/>
</dbReference>
<proteinExistence type="predicted"/>
<reference evidence="6 7" key="1">
    <citation type="submission" date="2016-07" db="EMBL/GenBank/DDBJ databases">
        <title>Comparative genomics of the entomopathogenic fungus Beauveria bassiana.</title>
        <authorList>
            <person name="Valero Jimenez C.A."/>
            <person name="Zwaan B.J."/>
            <person name="Van Kan J.A."/>
            <person name="Takken W."/>
            <person name="Debets A.J."/>
            <person name="Schoustra S.E."/>
            <person name="Koenraadt C.J."/>
        </authorList>
    </citation>
    <scope>NUCLEOTIDE SEQUENCE [LARGE SCALE GENOMIC DNA]</scope>
    <source>
        <strain evidence="6 7">ARSEF 8028</strain>
    </source>
</reference>
<dbReference type="GO" id="GO:0022857">
    <property type="term" value="F:transmembrane transporter activity"/>
    <property type="evidence" value="ECO:0007669"/>
    <property type="project" value="InterPro"/>
</dbReference>
<dbReference type="PANTHER" id="PTHR23501">
    <property type="entry name" value="MAJOR FACILITATOR SUPERFAMILY"/>
    <property type="match status" value="1"/>
</dbReference>
<feature type="transmembrane region" description="Helical" evidence="5">
    <location>
        <begin position="227"/>
        <end position="250"/>
    </location>
</feature>
<dbReference type="OrthoDB" id="10021397at2759"/>
<dbReference type="SUPFAM" id="SSF103473">
    <property type="entry name" value="MFS general substrate transporter"/>
    <property type="match status" value="1"/>
</dbReference>